<dbReference type="Proteomes" id="UP000000442">
    <property type="component" value="Chromosome"/>
</dbReference>
<gene>
    <name evidence="1" type="ordered locus">HRM2_05570</name>
</gene>
<evidence type="ECO:0000313" key="2">
    <source>
        <dbReference type="Proteomes" id="UP000000442"/>
    </source>
</evidence>
<keyword evidence="2" id="KW-1185">Reference proteome</keyword>
<protein>
    <submittedName>
        <fullName evidence="1">Uncharacterized protein</fullName>
    </submittedName>
</protein>
<proteinExistence type="predicted"/>
<dbReference type="STRING" id="177437.HRM2_05570"/>
<evidence type="ECO:0000313" key="1">
    <source>
        <dbReference type="EMBL" id="ACN13671.1"/>
    </source>
</evidence>
<name>C0QHW3_DESAH</name>
<accession>C0QHW3</accession>
<reference evidence="1 2" key="1">
    <citation type="journal article" date="2009" name="Environ. Microbiol.">
        <title>Genome sequence of Desulfobacterium autotrophicum HRM2, a marine sulfate reducer oxidizing organic carbon completely to carbon dioxide.</title>
        <authorList>
            <person name="Strittmatter A.W."/>
            <person name="Liesegang H."/>
            <person name="Rabus R."/>
            <person name="Decker I."/>
            <person name="Amann J."/>
            <person name="Andres S."/>
            <person name="Henne A."/>
            <person name="Fricke W.F."/>
            <person name="Martinez-Arias R."/>
            <person name="Bartels D."/>
            <person name="Goesmann A."/>
            <person name="Krause L."/>
            <person name="Puehler A."/>
            <person name="Klenk H.P."/>
            <person name="Richter M."/>
            <person name="Schuler M."/>
            <person name="Gloeckner F.O."/>
            <person name="Meyerdierks A."/>
            <person name="Gottschalk G."/>
            <person name="Amann R."/>
        </authorList>
    </citation>
    <scope>NUCLEOTIDE SEQUENCE [LARGE SCALE GENOMIC DNA]</scope>
    <source>
        <strain evidence="2">ATCC 43914 / DSM 3382 / HRM2</strain>
    </source>
</reference>
<dbReference type="AlphaFoldDB" id="C0QHW3"/>
<organism evidence="1 2">
    <name type="scientific">Desulforapulum autotrophicum (strain ATCC 43914 / DSM 3382 / VKM B-1955 / HRM2)</name>
    <name type="common">Desulfobacterium autotrophicum</name>
    <dbReference type="NCBI Taxonomy" id="177437"/>
    <lineage>
        <taxon>Bacteria</taxon>
        <taxon>Pseudomonadati</taxon>
        <taxon>Thermodesulfobacteriota</taxon>
        <taxon>Desulfobacteria</taxon>
        <taxon>Desulfobacterales</taxon>
        <taxon>Desulfobacteraceae</taxon>
        <taxon>Desulforapulum</taxon>
    </lineage>
</organism>
<sequence length="103" mass="11661">MEEDIDCACFNPCCRGSGIPGTSIDPCDSLTIMFQSLLSWIRHSRIAADRSSPYWAIGFNPCCRGSGIPGCFIFSFFVLRTAFQSLLSWIRHSRQFWSLVEQN</sequence>
<dbReference type="HOGENOM" id="CLU_2259171_0_0_7"/>
<dbReference type="EMBL" id="CP001087">
    <property type="protein sequence ID" value="ACN13671.1"/>
    <property type="molecule type" value="Genomic_DNA"/>
</dbReference>
<dbReference type="KEGG" id="dat:HRM2_05570"/>